<dbReference type="EMBL" id="JH159155">
    <property type="protein sequence ID" value="EGZ14609.1"/>
    <property type="molecule type" value="Genomic_DNA"/>
</dbReference>
<organism evidence="1 2">
    <name type="scientific">Phytophthora sojae (strain P6497)</name>
    <name type="common">Soybean stem and root rot agent</name>
    <name type="synonym">Phytophthora megasperma f. sp. glycines</name>
    <dbReference type="NCBI Taxonomy" id="1094619"/>
    <lineage>
        <taxon>Eukaryota</taxon>
        <taxon>Sar</taxon>
        <taxon>Stramenopiles</taxon>
        <taxon>Oomycota</taxon>
        <taxon>Peronosporomycetes</taxon>
        <taxon>Peronosporales</taxon>
        <taxon>Peronosporaceae</taxon>
        <taxon>Phytophthora</taxon>
    </lineage>
</organism>
<dbReference type="InterPro" id="IPR052050">
    <property type="entry name" value="SecEffector_AnkRepeat"/>
</dbReference>
<name>G4ZLN4_PHYSP</name>
<gene>
    <name evidence="1" type="ORF">PHYSODRAFT_506613</name>
</gene>
<proteinExistence type="predicted"/>
<evidence type="ECO:0000313" key="2">
    <source>
        <dbReference type="Proteomes" id="UP000002640"/>
    </source>
</evidence>
<accession>G4ZLN4</accession>
<dbReference type="Gene3D" id="1.25.40.20">
    <property type="entry name" value="Ankyrin repeat-containing domain"/>
    <property type="match status" value="1"/>
</dbReference>
<dbReference type="Pfam" id="PF13637">
    <property type="entry name" value="Ank_4"/>
    <property type="match status" value="1"/>
</dbReference>
<dbReference type="AlphaFoldDB" id="G4ZLN4"/>
<dbReference type="RefSeq" id="XP_009528358.1">
    <property type="nucleotide sequence ID" value="XM_009530063.1"/>
</dbReference>
<dbReference type="InterPro" id="IPR036770">
    <property type="entry name" value="Ankyrin_rpt-contain_sf"/>
</dbReference>
<dbReference type="GeneID" id="20658641"/>
<reference evidence="1 2" key="1">
    <citation type="journal article" date="2006" name="Science">
        <title>Phytophthora genome sequences uncover evolutionary origins and mechanisms of pathogenesis.</title>
        <authorList>
            <person name="Tyler B.M."/>
            <person name="Tripathy S."/>
            <person name="Zhang X."/>
            <person name="Dehal P."/>
            <person name="Jiang R.H."/>
            <person name="Aerts A."/>
            <person name="Arredondo F.D."/>
            <person name="Baxter L."/>
            <person name="Bensasson D."/>
            <person name="Beynon J.L."/>
            <person name="Chapman J."/>
            <person name="Damasceno C.M."/>
            <person name="Dorrance A.E."/>
            <person name="Dou D."/>
            <person name="Dickerman A.W."/>
            <person name="Dubchak I.L."/>
            <person name="Garbelotto M."/>
            <person name="Gijzen M."/>
            <person name="Gordon S.G."/>
            <person name="Govers F."/>
            <person name="Grunwald N.J."/>
            <person name="Huang W."/>
            <person name="Ivors K.L."/>
            <person name="Jones R.W."/>
            <person name="Kamoun S."/>
            <person name="Krampis K."/>
            <person name="Lamour K.H."/>
            <person name="Lee M.K."/>
            <person name="McDonald W.H."/>
            <person name="Medina M."/>
            <person name="Meijer H.J."/>
            <person name="Nordberg E.K."/>
            <person name="Maclean D.J."/>
            <person name="Ospina-Giraldo M.D."/>
            <person name="Morris P.F."/>
            <person name="Phuntumart V."/>
            <person name="Putnam N.H."/>
            <person name="Rash S."/>
            <person name="Rose J.K."/>
            <person name="Sakihama Y."/>
            <person name="Salamov A.A."/>
            <person name="Savidor A."/>
            <person name="Scheuring C.F."/>
            <person name="Smith B.M."/>
            <person name="Sobral B.W."/>
            <person name="Terry A."/>
            <person name="Torto-Alalibo T.A."/>
            <person name="Win J."/>
            <person name="Xu Z."/>
            <person name="Zhang H."/>
            <person name="Grigoriev I.V."/>
            <person name="Rokhsar D.S."/>
            <person name="Boore J.L."/>
        </authorList>
    </citation>
    <scope>NUCLEOTIDE SEQUENCE [LARGE SCALE GENOMIC DNA]</scope>
    <source>
        <strain evidence="1 2">P6497</strain>
    </source>
</reference>
<dbReference type="Proteomes" id="UP000002640">
    <property type="component" value="Unassembled WGS sequence"/>
</dbReference>
<dbReference type="InterPro" id="IPR002110">
    <property type="entry name" value="Ankyrin_rpt"/>
</dbReference>
<dbReference type="PANTHER" id="PTHR46586:SF3">
    <property type="entry name" value="ANKYRIN REPEAT-CONTAINING PROTEIN"/>
    <property type="match status" value="1"/>
</dbReference>
<keyword evidence="2" id="KW-1185">Reference proteome</keyword>
<evidence type="ECO:0000313" key="1">
    <source>
        <dbReference type="EMBL" id="EGZ14609.1"/>
    </source>
</evidence>
<dbReference type="SUPFAM" id="SSF48403">
    <property type="entry name" value="Ankyrin repeat"/>
    <property type="match status" value="1"/>
</dbReference>
<dbReference type="KEGG" id="psoj:PHYSODRAFT_506613"/>
<dbReference type="SMR" id="G4ZLN4"/>
<dbReference type="PANTHER" id="PTHR46586">
    <property type="entry name" value="ANKYRIN REPEAT-CONTAINING PROTEIN"/>
    <property type="match status" value="1"/>
</dbReference>
<protein>
    <submittedName>
        <fullName evidence="1">Uncharacterized protein</fullName>
    </submittedName>
</protein>
<sequence length="118" mass="13224">MDNAATNGHLEIVKWLHWNTRAGCLRDAMNMAAGRGALNIVKILHEYRAEGCTEEAPVKAGLHGHLHVVKWFHVHRPGDCGALLVSKVASTNNFEVFLFLVHQRCEKPNALEFDNPEM</sequence>
<dbReference type="InParanoid" id="G4ZLN4"/>